<feature type="signal peptide" evidence="1">
    <location>
        <begin position="1"/>
        <end position="23"/>
    </location>
</feature>
<dbReference type="EMBL" id="JAATIS010009265">
    <property type="protein sequence ID" value="KAG2455917.1"/>
    <property type="molecule type" value="Genomic_DNA"/>
</dbReference>
<dbReference type="CDD" id="cd00104">
    <property type="entry name" value="KAZAL_FS"/>
    <property type="match status" value="1"/>
</dbReference>
<dbReference type="Proteomes" id="UP000886611">
    <property type="component" value="Unassembled WGS sequence"/>
</dbReference>
<evidence type="ECO:0000259" key="2">
    <source>
        <dbReference type="PROSITE" id="PS51465"/>
    </source>
</evidence>
<keyword evidence="1" id="KW-0732">Signal</keyword>
<protein>
    <submittedName>
        <fullName evidence="3">ISK1 inhibitor</fullName>
    </submittedName>
</protein>
<dbReference type="PROSITE" id="PS00282">
    <property type="entry name" value="KAZAL_1"/>
    <property type="match status" value="1"/>
</dbReference>
<reference evidence="3 4" key="1">
    <citation type="journal article" date="2021" name="Cell">
        <title>Tracing the genetic footprints of vertebrate landing in non-teleost ray-finned fishes.</title>
        <authorList>
            <person name="Bi X."/>
            <person name="Wang K."/>
            <person name="Yang L."/>
            <person name="Pan H."/>
            <person name="Jiang H."/>
            <person name="Wei Q."/>
            <person name="Fang M."/>
            <person name="Yu H."/>
            <person name="Zhu C."/>
            <person name="Cai Y."/>
            <person name="He Y."/>
            <person name="Gan X."/>
            <person name="Zeng H."/>
            <person name="Yu D."/>
            <person name="Zhu Y."/>
            <person name="Jiang H."/>
            <person name="Qiu Q."/>
            <person name="Yang H."/>
            <person name="Zhang Y.E."/>
            <person name="Wang W."/>
            <person name="Zhu M."/>
            <person name="He S."/>
            <person name="Zhang G."/>
        </authorList>
    </citation>
    <scope>NUCLEOTIDE SEQUENCE [LARGE SCALE GENOMIC DNA]</scope>
    <source>
        <strain evidence="3">Bchr_013</strain>
    </source>
</reference>
<feature type="domain" description="Kazal-like" evidence="2">
    <location>
        <begin position="25"/>
        <end position="79"/>
    </location>
</feature>
<comment type="caution">
    <text evidence="3">The sequence shown here is derived from an EMBL/GenBank/DDBJ whole genome shotgun (WGS) entry which is preliminary data.</text>
</comment>
<organism evidence="3 4">
    <name type="scientific">Polypterus senegalus</name>
    <name type="common">Senegal bichir</name>
    <dbReference type="NCBI Taxonomy" id="55291"/>
    <lineage>
        <taxon>Eukaryota</taxon>
        <taxon>Metazoa</taxon>
        <taxon>Chordata</taxon>
        <taxon>Craniata</taxon>
        <taxon>Vertebrata</taxon>
        <taxon>Euteleostomi</taxon>
        <taxon>Actinopterygii</taxon>
        <taxon>Polypteriformes</taxon>
        <taxon>Polypteridae</taxon>
        <taxon>Polypterus</taxon>
    </lineage>
</organism>
<feature type="non-terminal residue" evidence="3">
    <location>
        <position position="1"/>
    </location>
</feature>
<dbReference type="AlphaFoldDB" id="A0A8X7WSU7"/>
<feature type="non-terminal residue" evidence="3">
    <location>
        <position position="79"/>
    </location>
</feature>
<gene>
    <name evidence="3" type="primary">Spink1_1</name>
    <name evidence="3" type="ORF">GTO96_0006875</name>
</gene>
<dbReference type="Pfam" id="PF00050">
    <property type="entry name" value="Kazal_1"/>
    <property type="match status" value="1"/>
</dbReference>
<dbReference type="InterPro" id="IPR002350">
    <property type="entry name" value="Kazal_dom"/>
</dbReference>
<evidence type="ECO:0000256" key="1">
    <source>
        <dbReference type="SAM" id="SignalP"/>
    </source>
</evidence>
<evidence type="ECO:0000313" key="4">
    <source>
        <dbReference type="Proteomes" id="UP000886611"/>
    </source>
</evidence>
<evidence type="ECO:0000313" key="3">
    <source>
        <dbReference type="EMBL" id="KAG2455917.1"/>
    </source>
</evidence>
<sequence>MSAMRLLLLCVTFICLSDMRSEAQFPPQPNCYKLMVVDCSTMNDVVCATNGVTYPSSCSFCYVKIRTVKDIFVAKKGAC</sequence>
<accession>A0A8X7WSU7</accession>
<feature type="chain" id="PRO_5036461753" evidence="1">
    <location>
        <begin position="24"/>
        <end position="79"/>
    </location>
</feature>
<dbReference type="SUPFAM" id="SSF100895">
    <property type="entry name" value="Kazal-type serine protease inhibitors"/>
    <property type="match status" value="1"/>
</dbReference>
<name>A0A8X7WSU7_POLSE</name>
<dbReference type="PROSITE" id="PS51465">
    <property type="entry name" value="KAZAL_2"/>
    <property type="match status" value="1"/>
</dbReference>
<dbReference type="Gene3D" id="3.30.60.30">
    <property type="match status" value="1"/>
</dbReference>
<keyword evidence="4" id="KW-1185">Reference proteome</keyword>
<dbReference type="InterPro" id="IPR036058">
    <property type="entry name" value="Kazal_dom_sf"/>
</dbReference>
<proteinExistence type="predicted"/>
<dbReference type="SMART" id="SM00280">
    <property type="entry name" value="KAZAL"/>
    <property type="match status" value="1"/>
</dbReference>
<dbReference type="OrthoDB" id="8966761at2759"/>